<feature type="compositionally biased region" description="Acidic residues" evidence="4">
    <location>
        <begin position="425"/>
        <end position="436"/>
    </location>
</feature>
<evidence type="ECO:0000256" key="1">
    <source>
        <dbReference type="ARBA" id="ARBA00022692"/>
    </source>
</evidence>
<comment type="caution">
    <text evidence="7">The sequence shown here is derived from an EMBL/GenBank/DDBJ whole genome shotgun (WGS) entry which is preliminary data.</text>
</comment>
<feature type="transmembrane region" description="Helical" evidence="5">
    <location>
        <begin position="131"/>
        <end position="152"/>
    </location>
</feature>
<keyword evidence="2 5" id="KW-1133">Transmembrane helix</keyword>
<evidence type="ECO:0000259" key="6">
    <source>
        <dbReference type="PROSITE" id="PS50850"/>
    </source>
</evidence>
<dbReference type="Proteomes" id="UP000537130">
    <property type="component" value="Unassembled WGS sequence"/>
</dbReference>
<dbReference type="AlphaFoldDB" id="A0A7W4W686"/>
<feature type="transmembrane region" description="Helical" evidence="5">
    <location>
        <begin position="288"/>
        <end position="310"/>
    </location>
</feature>
<evidence type="ECO:0000256" key="2">
    <source>
        <dbReference type="ARBA" id="ARBA00022989"/>
    </source>
</evidence>
<keyword evidence="1 5" id="KW-0812">Transmembrane</keyword>
<protein>
    <submittedName>
        <fullName evidence="7">MFS family permease</fullName>
    </submittedName>
</protein>
<keyword evidence="3 5" id="KW-0472">Membrane</keyword>
<gene>
    <name evidence="7" type="ORF">FHR99_001905</name>
</gene>
<feature type="transmembrane region" description="Helical" evidence="5">
    <location>
        <begin position="73"/>
        <end position="91"/>
    </location>
</feature>
<dbReference type="Pfam" id="PF07690">
    <property type="entry name" value="MFS_1"/>
    <property type="match status" value="1"/>
</dbReference>
<feature type="transmembrane region" description="Helical" evidence="5">
    <location>
        <begin position="322"/>
        <end position="343"/>
    </location>
</feature>
<dbReference type="InterPro" id="IPR047200">
    <property type="entry name" value="MFS_YcaD-like"/>
</dbReference>
<sequence>MTQIVVALSALIISVVLFASGNAFVNSLLGVRMSLNGVDPMTIGIVLFFFALGFVIGSRICQRIIQRVGHIRAFAVFSACIAIAALAYPLWQSMWVWGVLRFASGIAAAGLIMTVESWFSCVATEGNRARLFSTYQIFFYSAVAGGQLLLQVAPPESAIPFSLAAILLVASLIPLAMSHMHSPNIEAVEALPMLEVYREAPLGVIASLINGVVMSGFYAMAPVYATSTGLNVEQISVFMSVAIMSAMVIAAPIGYFCDRHNRARVMLVVAIISGLAGGVIFVLGNLNFFWICAFTAVFFGLSASVYSIAVAITNDRMTQNQIVAASATLLTAYGIGNLVGPLLNAGVMDAIGPNGFFLANTALLGLLVVFILNDLSRVPPISPEEQEDFVAVSPDVLPVMVELDPRNEDYNEDDRTLEDLFFDPKEDESEEAGDEEAVARTTPES</sequence>
<feature type="transmembrane region" description="Helical" evidence="5">
    <location>
        <begin position="97"/>
        <end position="119"/>
    </location>
</feature>
<evidence type="ECO:0000313" key="8">
    <source>
        <dbReference type="Proteomes" id="UP000537130"/>
    </source>
</evidence>
<dbReference type="GO" id="GO:0005886">
    <property type="term" value="C:plasma membrane"/>
    <property type="evidence" value="ECO:0007669"/>
    <property type="project" value="TreeGrafter"/>
</dbReference>
<proteinExistence type="predicted"/>
<dbReference type="PANTHER" id="PTHR23521">
    <property type="entry name" value="TRANSPORTER MFS SUPERFAMILY"/>
    <property type="match status" value="1"/>
</dbReference>
<accession>A0A7W4W686</accession>
<feature type="domain" description="Major facilitator superfamily (MFS) profile" evidence="6">
    <location>
        <begin position="1"/>
        <end position="377"/>
    </location>
</feature>
<feature type="transmembrane region" description="Helical" evidence="5">
    <location>
        <begin position="355"/>
        <end position="372"/>
    </location>
</feature>
<dbReference type="GO" id="GO:0022857">
    <property type="term" value="F:transmembrane transporter activity"/>
    <property type="evidence" value="ECO:0007669"/>
    <property type="project" value="InterPro"/>
</dbReference>
<dbReference type="InterPro" id="IPR036259">
    <property type="entry name" value="MFS_trans_sf"/>
</dbReference>
<feature type="region of interest" description="Disordered" evidence="4">
    <location>
        <begin position="405"/>
        <end position="445"/>
    </location>
</feature>
<dbReference type="InterPro" id="IPR020846">
    <property type="entry name" value="MFS_dom"/>
</dbReference>
<evidence type="ECO:0000256" key="3">
    <source>
        <dbReference type="ARBA" id="ARBA00023136"/>
    </source>
</evidence>
<dbReference type="RefSeq" id="WP_183410409.1">
    <property type="nucleotide sequence ID" value="NZ_JACHWY010000002.1"/>
</dbReference>
<feature type="transmembrane region" description="Helical" evidence="5">
    <location>
        <begin position="202"/>
        <end position="225"/>
    </location>
</feature>
<evidence type="ECO:0000256" key="4">
    <source>
        <dbReference type="SAM" id="MobiDB-lite"/>
    </source>
</evidence>
<evidence type="ECO:0000256" key="5">
    <source>
        <dbReference type="SAM" id="Phobius"/>
    </source>
</evidence>
<keyword evidence="8" id="KW-1185">Reference proteome</keyword>
<organism evidence="7 8">
    <name type="scientific">Litorivivens lipolytica</name>
    <dbReference type="NCBI Taxonomy" id="1524264"/>
    <lineage>
        <taxon>Bacteria</taxon>
        <taxon>Pseudomonadati</taxon>
        <taxon>Pseudomonadota</taxon>
        <taxon>Gammaproteobacteria</taxon>
        <taxon>Litorivivens</taxon>
    </lineage>
</organism>
<dbReference type="PROSITE" id="PS50850">
    <property type="entry name" value="MFS"/>
    <property type="match status" value="1"/>
</dbReference>
<name>A0A7W4W686_9GAMM</name>
<feature type="transmembrane region" description="Helical" evidence="5">
    <location>
        <begin position="158"/>
        <end position="177"/>
    </location>
</feature>
<feature type="transmembrane region" description="Helical" evidence="5">
    <location>
        <begin position="43"/>
        <end position="61"/>
    </location>
</feature>
<dbReference type="PANTHER" id="PTHR23521:SF3">
    <property type="entry name" value="MFS TRANSPORTER"/>
    <property type="match status" value="1"/>
</dbReference>
<dbReference type="InterPro" id="IPR011701">
    <property type="entry name" value="MFS"/>
</dbReference>
<dbReference type="SUPFAM" id="SSF103473">
    <property type="entry name" value="MFS general substrate transporter"/>
    <property type="match status" value="1"/>
</dbReference>
<feature type="transmembrane region" description="Helical" evidence="5">
    <location>
        <begin position="263"/>
        <end position="282"/>
    </location>
</feature>
<dbReference type="Gene3D" id="1.20.1250.20">
    <property type="entry name" value="MFS general substrate transporter like domains"/>
    <property type="match status" value="2"/>
</dbReference>
<reference evidence="7 8" key="1">
    <citation type="submission" date="2020-08" db="EMBL/GenBank/DDBJ databases">
        <title>Genomic Encyclopedia of Type Strains, Phase III (KMG-III): the genomes of soil and plant-associated and newly described type strains.</title>
        <authorList>
            <person name="Whitman W."/>
        </authorList>
    </citation>
    <scope>NUCLEOTIDE SEQUENCE [LARGE SCALE GENOMIC DNA]</scope>
    <source>
        <strain evidence="7 8">CECT 8654</strain>
    </source>
</reference>
<evidence type="ECO:0000313" key="7">
    <source>
        <dbReference type="EMBL" id="MBB3047639.1"/>
    </source>
</evidence>
<feature type="transmembrane region" description="Helical" evidence="5">
    <location>
        <begin position="237"/>
        <end position="256"/>
    </location>
</feature>
<dbReference type="EMBL" id="JACHWY010000002">
    <property type="protein sequence ID" value="MBB3047639.1"/>
    <property type="molecule type" value="Genomic_DNA"/>
</dbReference>
<feature type="compositionally biased region" description="Basic and acidic residues" evidence="4">
    <location>
        <begin position="405"/>
        <end position="424"/>
    </location>
</feature>
<dbReference type="CDD" id="cd17477">
    <property type="entry name" value="MFS_YcaD_like"/>
    <property type="match status" value="1"/>
</dbReference>